<dbReference type="OrthoDB" id="5577072at2759"/>
<dbReference type="GO" id="GO:0000398">
    <property type="term" value="P:mRNA splicing, via spliceosome"/>
    <property type="evidence" value="ECO:0007669"/>
    <property type="project" value="UniProtKB-UniRule"/>
</dbReference>
<keyword evidence="4" id="KW-0507">mRNA processing</keyword>
<evidence type="ECO:0000256" key="4">
    <source>
        <dbReference type="RuleBase" id="RU369096"/>
    </source>
</evidence>
<gene>
    <name evidence="7" type="ORF">BJ878DRAFT_285723</name>
</gene>
<dbReference type="GO" id="GO:0005681">
    <property type="term" value="C:spliceosomal complex"/>
    <property type="evidence" value="ECO:0007669"/>
    <property type="project" value="UniProtKB-UniRule"/>
</dbReference>
<feature type="compositionally biased region" description="Low complexity" evidence="5">
    <location>
        <begin position="17"/>
        <end position="31"/>
    </location>
</feature>
<feature type="compositionally biased region" description="Basic and acidic residues" evidence="5">
    <location>
        <begin position="305"/>
        <end position="361"/>
    </location>
</feature>
<feature type="region of interest" description="Disordered" evidence="5">
    <location>
        <begin position="290"/>
        <end position="361"/>
    </location>
</feature>
<dbReference type="PANTHER" id="PTHR15818:SF2">
    <property type="entry name" value="G-PATCH DOMAIN AND KOW MOTIFS-CONTAINING PROTEIN"/>
    <property type="match status" value="1"/>
</dbReference>
<keyword evidence="4" id="KW-0747">Spliceosome</keyword>
<dbReference type="Pfam" id="PF12656">
    <property type="entry name" value="G-patch_2"/>
    <property type="match status" value="1"/>
</dbReference>
<dbReference type="EMBL" id="MU254430">
    <property type="protein sequence ID" value="KAG9240495.1"/>
    <property type="molecule type" value="Genomic_DNA"/>
</dbReference>
<dbReference type="PANTHER" id="PTHR15818">
    <property type="entry name" value="G PATCH AND KOW-CONTAINING"/>
    <property type="match status" value="1"/>
</dbReference>
<evidence type="ECO:0000256" key="3">
    <source>
        <dbReference type="ARBA" id="ARBA00023242"/>
    </source>
</evidence>
<comment type="caution">
    <text evidence="7">The sequence shown here is derived from an EMBL/GenBank/DDBJ whole genome shotgun (WGS) entry which is preliminary data.</text>
</comment>
<evidence type="ECO:0000313" key="7">
    <source>
        <dbReference type="EMBL" id="KAG9240495.1"/>
    </source>
</evidence>
<accession>A0A9P8CBE9</accession>
<feature type="domain" description="Spp2/MOS2 G-patch" evidence="6">
    <location>
        <begin position="228"/>
        <end position="281"/>
    </location>
</feature>
<proteinExistence type="inferred from homology"/>
<evidence type="ECO:0000259" key="6">
    <source>
        <dbReference type="Pfam" id="PF12656"/>
    </source>
</evidence>
<name>A0A9P8CBE9_9HELO</name>
<evidence type="ECO:0000313" key="8">
    <source>
        <dbReference type="Proteomes" id="UP000887226"/>
    </source>
</evidence>
<protein>
    <recommendedName>
        <fullName evidence="4">Pre-mRNA-splicing factor</fullName>
    </recommendedName>
</protein>
<dbReference type="Proteomes" id="UP000887226">
    <property type="component" value="Unassembled WGS sequence"/>
</dbReference>
<feature type="compositionally biased region" description="Basic and acidic residues" evidence="5">
    <location>
        <begin position="117"/>
        <end position="139"/>
    </location>
</feature>
<sequence>MSPSKDGAVPAPKIAVKGFSLSSKSSTSKPGSKPPPPKHTLGKRPRSTFDHDDSESDGERNGRGRHEEVTGFGEGGAIRQEEQTKVEPLIIARQGNNDWRMKKGSKNLLPPEVQAQMRDREKQKNSTEEKGLMNGKDSEPVWGLSMRKREIVTLENGESQIRSTDADVADAETIQVIKPKTADEEALDALLENQERKGPGLVIPLKGGTRSEKEIEDHAYWKAIKEAPEAATLEEYEKVPVEAFGAALLRGMGWKGDVKSTGKKQEVKRRQNLLGLGAKELKDAEELGAWVQKSDVKRLKPASGSDRRPERKPKVDDYRREKERRDERRYERGGGSYRDRDRGRDRDSGRDRDRDRRPHQR</sequence>
<keyword evidence="4" id="KW-0508">mRNA splicing</keyword>
<keyword evidence="3 4" id="KW-0539">Nucleus</keyword>
<keyword evidence="8" id="KW-1185">Reference proteome</keyword>
<comment type="similarity">
    <text evidence="2 4">Belongs to the SPP2 family.</text>
</comment>
<dbReference type="AlphaFoldDB" id="A0A9P8CBE9"/>
<reference evidence="7" key="1">
    <citation type="journal article" date="2021" name="IMA Fungus">
        <title>Genomic characterization of three marine fungi, including Emericellopsis atlantica sp. nov. with signatures of a generalist lifestyle and marine biomass degradation.</title>
        <authorList>
            <person name="Hagestad O.C."/>
            <person name="Hou L."/>
            <person name="Andersen J.H."/>
            <person name="Hansen E.H."/>
            <person name="Altermark B."/>
            <person name="Li C."/>
            <person name="Kuhnert E."/>
            <person name="Cox R.J."/>
            <person name="Crous P.W."/>
            <person name="Spatafora J.W."/>
            <person name="Lail K."/>
            <person name="Amirebrahimi M."/>
            <person name="Lipzen A."/>
            <person name="Pangilinan J."/>
            <person name="Andreopoulos W."/>
            <person name="Hayes R.D."/>
            <person name="Ng V."/>
            <person name="Grigoriev I.V."/>
            <person name="Jackson S.A."/>
            <person name="Sutton T.D.S."/>
            <person name="Dobson A.D.W."/>
            <person name="Rama T."/>
        </authorList>
    </citation>
    <scope>NUCLEOTIDE SEQUENCE</scope>
    <source>
        <strain evidence="7">TRa3180A</strain>
    </source>
</reference>
<dbReference type="InterPro" id="IPR045166">
    <property type="entry name" value="Spp2-like"/>
</dbReference>
<organism evidence="7 8">
    <name type="scientific">Calycina marina</name>
    <dbReference type="NCBI Taxonomy" id="1763456"/>
    <lineage>
        <taxon>Eukaryota</taxon>
        <taxon>Fungi</taxon>
        <taxon>Dikarya</taxon>
        <taxon>Ascomycota</taxon>
        <taxon>Pezizomycotina</taxon>
        <taxon>Leotiomycetes</taxon>
        <taxon>Helotiales</taxon>
        <taxon>Pezizellaceae</taxon>
        <taxon>Calycina</taxon>
    </lineage>
</organism>
<feature type="compositionally biased region" description="Basic and acidic residues" evidence="5">
    <location>
        <begin position="47"/>
        <end position="69"/>
    </location>
</feature>
<feature type="region of interest" description="Disordered" evidence="5">
    <location>
        <begin position="1"/>
        <end position="141"/>
    </location>
</feature>
<comment type="subcellular location">
    <subcellularLocation>
        <location evidence="1 4">Nucleus</location>
    </subcellularLocation>
</comment>
<evidence type="ECO:0000256" key="1">
    <source>
        <dbReference type="ARBA" id="ARBA00004123"/>
    </source>
</evidence>
<evidence type="ECO:0000256" key="5">
    <source>
        <dbReference type="SAM" id="MobiDB-lite"/>
    </source>
</evidence>
<evidence type="ECO:0000256" key="2">
    <source>
        <dbReference type="ARBA" id="ARBA00008576"/>
    </source>
</evidence>
<dbReference type="InterPro" id="IPR026822">
    <property type="entry name" value="Spp2/MOS2_G-patch"/>
</dbReference>
<comment type="function">
    <text evidence="4">Involved in spliceosome maturation and the first step of pre-mRNA splicing.</text>
</comment>